<accession>A0A914Z4V5</accession>
<evidence type="ECO:0000256" key="1">
    <source>
        <dbReference type="SAM" id="MobiDB-lite"/>
    </source>
</evidence>
<sequence length="269" mass="29100">MGDVQTSYLLSIAENELGVTTACGENGETMIPKDLHTVFSAKSGYEESRKVAQIPKPFMSGEGRPRRSAANSNKAWASLMSKGGHEGDEDFVDEAAAPDTPKGAVKRSASKEQANTPGNTRGRKKKAKLSESGETDSEQQVTSQEQLNSPPHETKPEVKTVVPKAAARSPKKLPPPPKVTKVTPQPAPLPQGNDNIDMIHQDFDRHQADLAEKMEEGDEEEEEELVLVPAHRATTKIPTKGRGRPSVAAKPPPPSMTGMDDANDEVKFY</sequence>
<feature type="region of interest" description="Disordered" evidence="1">
    <location>
        <begin position="213"/>
        <end position="269"/>
    </location>
</feature>
<keyword evidence="2" id="KW-1185">Reference proteome</keyword>
<dbReference type="InterPro" id="IPR012340">
    <property type="entry name" value="NA-bd_OB-fold"/>
</dbReference>
<feature type="compositionally biased region" description="Acidic residues" evidence="1">
    <location>
        <begin position="215"/>
        <end position="225"/>
    </location>
</feature>
<proteinExistence type="predicted"/>
<evidence type="ECO:0000313" key="3">
    <source>
        <dbReference type="WBParaSite" id="PSU_v2.g7010.t1"/>
    </source>
</evidence>
<dbReference type="Gene3D" id="2.40.50.140">
    <property type="entry name" value="Nucleic acid-binding proteins"/>
    <property type="match status" value="1"/>
</dbReference>
<reference evidence="3" key="1">
    <citation type="submission" date="2022-11" db="UniProtKB">
        <authorList>
            <consortium name="WormBaseParasite"/>
        </authorList>
    </citation>
    <scope>IDENTIFICATION</scope>
</reference>
<feature type="region of interest" description="Disordered" evidence="1">
    <location>
        <begin position="44"/>
        <end position="197"/>
    </location>
</feature>
<organism evidence="2 3">
    <name type="scientific">Panagrolaimus superbus</name>
    <dbReference type="NCBI Taxonomy" id="310955"/>
    <lineage>
        <taxon>Eukaryota</taxon>
        <taxon>Metazoa</taxon>
        <taxon>Ecdysozoa</taxon>
        <taxon>Nematoda</taxon>
        <taxon>Chromadorea</taxon>
        <taxon>Rhabditida</taxon>
        <taxon>Tylenchina</taxon>
        <taxon>Panagrolaimomorpha</taxon>
        <taxon>Panagrolaimoidea</taxon>
        <taxon>Panagrolaimidae</taxon>
        <taxon>Panagrolaimus</taxon>
    </lineage>
</organism>
<evidence type="ECO:0000313" key="2">
    <source>
        <dbReference type="Proteomes" id="UP000887577"/>
    </source>
</evidence>
<feature type="compositionally biased region" description="Polar residues" evidence="1">
    <location>
        <begin position="138"/>
        <end position="151"/>
    </location>
</feature>
<dbReference type="Proteomes" id="UP000887577">
    <property type="component" value="Unplaced"/>
</dbReference>
<protein>
    <submittedName>
        <fullName evidence="3">Uncharacterized protein</fullName>
    </submittedName>
</protein>
<dbReference type="AlphaFoldDB" id="A0A914Z4V5"/>
<dbReference type="WBParaSite" id="PSU_v2.g7010.t1">
    <property type="protein sequence ID" value="PSU_v2.g7010.t1"/>
    <property type="gene ID" value="PSU_v2.g7010"/>
</dbReference>
<name>A0A914Z4V5_9BILA</name>